<sequence length="382" mass="41809">MTATTDTFADAIGGLGDTEWDRLADGRFLSSALWLRVCALDPGSVSGGLHVETPGGGRAAIPVAAVTDEPTPSLRWHDLLAARGLPAPEPGGLLVGQRRGYLAHLLTSEGTDRTEAAGAVLDAVRALRSPLHEESKIARVAMYLTTEDVGALRAAGVRTAPVALTTDAWIEIPPGGYHAWLESLSSHRARRIRSEIRKFERAGYEVEHRTLAESWQDVARLLARSLLRYGRTVEVAPMAESFRKQGELAGSRAEVVLCARPGEPPVGFCLYYRWGDTVYLRGLGLDHDQLASAAEYFNLTYYMAARLPGVRWLHAGTETAEGKALRGATLRPLWLLDLSEDSPLAGYDEEIREHNRALLARLRDSSPAISDALEYELWEPYC</sequence>
<accession>A0A061A6G3</accession>
<evidence type="ECO:0000313" key="2">
    <source>
        <dbReference type="EMBL" id="CDR13497.1"/>
    </source>
</evidence>
<dbReference type="Proteomes" id="UP000756710">
    <property type="component" value="Unassembled WGS sequence"/>
</dbReference>
<protein>
    <recommendedName>
        <fullName evidence="1">BioF2-like acetyltransferase domain-containing protein</fullName>
    </recommendedName>
</protein>
<dbReference type="HOGENOM" id="CLU_806370_0_0_11"/>
<evidence type="ECO:0000313" key="3">
    <source>
        <dbReference type="EMBL" id="MBP2068792.1"/>
    </source>
</evidence>
<dbReference type="EMBL" id="LK022848">
    <property type="protein sequence ID" value="CDR13497.1"/>
    <property type="molecule type" value="Genomic_DNA"/>
</dbReference>
<evidence type="ECO:0000259" key="1">
    <source>
        <dbReference type="Pfam" id="PF13480"/>
    </source>
</evidence>
<dbReference type="Pfam" id="PF13480">
    <property type="entry name" value="Acetyltransf_6"/>
    <property type="match status" value="1"/>
</dbReference>
<dbReference type="SUPFAM" id="SSF55729">
    <property type="entry name" value="Acyl-CoA N-acyltransferases (Nat)"/>
    <property type="match status" value="1"/>
</dbReference>
<dbReference type="Gene3D" id="3.40.630.30">
    <property type="match status" value="1"/>
</dbReference>
<proteinExistence type="predicted"/>
<reference evidence="2" key="1">
    <citation type="submission" date="2014-05" db="EMBL/GenBank/DDBJ databases">
        <authorList>
            <person name="Horn Fabian"/>
        </authorList>
    </citation>
    <scope>NUCLEOTIDE SEQUENCE</scope>
</reference>
<dbReference type="RefSeq" id="WP_044578200.1">
    <property type="nucleotide sequence ID" value="NZ_BAABDR010000010.1"/>
</dbReference>
<keyword evidence="4" id="KW-1185">Reference proteome</keyword>
<dbReference type="EMBL" id="JAGGLR010000056">
    <property type="protein sequence ID" value="MBP2068792.1"/>
    <property type="molecule type" value="Genomic_DNA"/>
</dbReference>
<feature type="domain" description="BioF2-like acetyltransferase" evidence="1">
    <location>
        <begin position="187"/>
        <end position="317"/>
    </location>
</feature>
<dbReference type="GeneID" id="32468253"/>
<organism evidence="2">
    <name type="scientific">Streptomyces iranensis</name>
    <dbReference type="NCBI Taxonomy" id="576784"/>
    <lineage>
        <taxon>Bacteria</taxon>
        <taxon>Bacillati</taxon>
        <taxon>Actinomycetota</taxon>
        <taxon>Actinomycetes</taxon>
        <taxon>Kitasatosporales</taxon>
        <taxon>Streptomycetaceae</taxon>
        <taxon>Streptomyces</taxon>
        <taxon>Streptomyces violaceusniger group</taxon>
    </lineage>
</organism>
<evidence type="ECO:0000313" key="4">
    <source>
        <dbReference type="Proteomes" id="UP000756710"/>
    </source>
</evidence>
<dbReference type="AlphaFoldDB" id="A0A061A6G3"/>
<reference evidence="3 4" key="2">
    <citation type="submission" date="2021-03" db="EMBL/GenBank/DDBJ databases">
        <title>Genomic Encyclopedia of Type Strains, Phase IV (KMG-IV): sequencing the most valuable type-strain genomes for metagenomic binning, comparative biology and taxonomic classification.</title>
        <authorList>
            <person name="Goeker M."/>
        </authorList>
    </citation>
    <scope>NUCLEOTIDE SEQUENCE [LARGE SCALE GENOMIC DNA]</scope>
    <source>
        <strain evidence="3 4">DSM 41954</strain>
    </source>
</reference>
<dbReference type="InterPro" id="IPR016181">
    <property type="entry name" value="Acyl_CoA_acyltransferase"/>
</dbReference>
<gene>
    <name evidence="3" type="ORF">J2Z30_009874</name>
    <name evidence="2" type="ORF">SIRAN8015</name>
</gene>
<dbReference type="InterPro" id="IPR038740">
    <property type="entry name" value="BioF2-like_GNAT_dom"/>
</dbReference>
<name>A0A061A6G3_9ACTN</name>